<name>A0A183TVN4_TOXCA</name>
<dbReference type="AlphaFoldDB" id="A0A183TVN4"/>
<protein>
    <submittedName>
        <fullName evidence="4">Protein kinase domain-containing protein</fullName>
    </submittedName>
</protein>
<evidence type="ECO:0000313" key="3">
    <source>
        <dbReference type="Proteomes" id="UP000050794"/>
    </source>
</evidence>
<accession>A0A183TVN4</accession>
<reference evidence="2 3" key="2">
    <citation type="submission" date="2018-11" db="EMBL/GenBank/DDBJ databases">
        <authorList>
            <consortium name="Pathogen Informatics"/>
        </authorList>
    </citation>
    <scope>NUCLEOTIDE SEQUENCE [LARGE SCALE GENOMIC DNA]</scope>
</reference>
<dbReference type="Proteomes" id="UP000050794">
    <property type="component" value="Unassembled WGS sequence"/>
</dbReference>
<gene>
    <name evidence="2" type="ORF">TCNE_LOCUS304</name>
</gene>
<evidence type="ECO:0000313" key="4">
    <source>
        <dbReference type="WBParaSite" id="TCNE_0000030301-mRNA-1"/>
    </source>
</evidence>
<dbReference type="EMBL" id="UYWY01000126">
    <property type="protein sequence ID" value="VDM23993.1"/>
    <property type="molecule type" value="Genomic_DNA"/>
</dbReference>
<proteinExistence type="predicted"/>
<dbReference type="WBParaSite" id="TCNE_0000030301-mRNA-1">
    <property type="protein sequence ID" value="TCNE_0000030301-mRNA-1"/>
    <property type="gene ID" value="TCNE_0000030301"/>
</dbReference>
<feature type="compositionally biased region" description="Polar residues" evidence="1">
    <location>
        <begin position="120"/>
        <end position="139"/>
    </location>
</feature>
<sequence>MFPVAILARKHGLRSVVAFIATRAIKVANSEVRYPDTLQNTSAPAPLRKSSSASAVDWPVFGRPSESPSSSIQQFTPSFHRDSKGLAMSTTASNSSASLSTAAQAFHAGQHLVSGAQGATAETSSVSSSPEHTIDGRSTNAHHHGGVLGVFGRGFFAKPVIRSEEENYRYLMALDR</sequence>
<organism evidence="3 4">
    <name type="scientific">Toxocara canis</name>
    <name type="common">Canine roundworm</name>
    <dbReference type="NCBI Taxonomy" id="6265"/>
    <lineage>
        <taxon>Eukaryota</taxon>
        <taxon>Metazoa</taxon>
        <taxon>Ecdysozoa</taxon>
        <taxon>Nematoda</taxon>
        <taxon>Chromadorea</taxon>
        <taxon>Rhabditida</taxon>
        <taxon>Spirurina</taxon>
        <taxon>Ascaridomorpha</taxon>
        <taxon>Ascaridoidea</taxon>
        <taxon>Toxocaridae</taxon>
        <taxon>Toxocara</taxon>
    </lineage>
</organism>
<evidence type="ECO:0000313" key="2">
    <source>
        <dbReference type="EMBL" id="VDM23993.1"/>
    </source>
</evidence>
<feature type="region of interest" description="Disordered" evidence="1">
    <location>
        <begin position="113"/>
        <end position="141"/>
    </location>
</feature>
<evidence type="ECO:0000256" key="1">
    <source>
        <dbReference type="SAM" id="MobiDB-lite"/>
    </source>
</evidence>
<reference evidence="4" key="1">
    <citation type="submission" date="2016-06" db="UniProtKB">
        <authorList>
            <consortium name="WormBaseParasite"/>
        </authorList>
    </citation>
    <scope>IDENTIFICATION</scope>
</reference>
<keyword evidence="3" id="KW-1185">Reference proteome</keyword>